<dbReference type="AlphaFoldDB" id="A0A0A9XJG9"/>
<feature type="compositionally biased region" description="Polar residues" evidence="1">
    <location>
        <begin position="182"/>
        <end position="194"/>
    </location>
</feature>
<proteinExistence type="predicted"/>
<organism evidence="2">
    <name type="scientific">Lygus hesperus</name>
    <name type="common">Western plant bug</name>
    <dbReference type="NCBI Taxonomy" id="30085"/>
    <lineage>
        <taxon>Eukaryota</taxon>
        <taxon>Metazoa</taxon>
        <taxon>Ecdysozoa</taxon>
        <taxon>Arthropoda</taxon>
        <taxon>Hexapoda</taxon>
        <taxon>Insecta</taxon>
        <taxon>Pterygota</taxon>
        <taxon>Neoptera</taxon>
        <taxon>Paraneoptera</taxon>
        <taxon>Hemiptera</taxon>
        <taxon>Heteroptera</taxon>
        <taxon>Panheteroptera</taxon>
        <taxon>Cimicomorpha</taxon>
        <taxon>Miridae</taxon>
        <taxon>Mirini</taxon>
        <taxon>Lygus</taxon>
    </lineage>
</organism>
<feature type="region of interest" description="Disordered" evidence="1">
    <location>
        <begin position="1"/>
        <end position="24"/>
    </location>
</feature>
<accession>A0A0A9XJG9</accession>
<feature type="non-terminal residue" evidence="2">
    <location>
        <position position="200"/>
    </location>
</feature>
<evidence type="ECO:0000256" key="1">
    <source>
        <dbReference type="SAM" id="MobiDB-lite"/>
    </source>
</evidence>
<reference evidence="2" key="2">
    <citation type="submission" date="2014-07" db="EMBL/GenBank/DDBJ databases">
        <authorList>
            <person name="Hull J."/>
        </authorList>
    </citation>
    <scope>NUCLEOTIDE SEQUENCE</scope>
</reference>
<sequence length="200" mass="21277">MGAGRQRSAIPQCGLPRGAMRLPTSGISTMRQSSAATYQPMSCTPRIQSLQATAPQLPTKSRPQAQIPSATMSQIPAARRSLLPAVQPQPPRTTKPMNPSTIASMQQGAVPGRPSFYDTTLLVPTAAPGCFNQVPPSQSASMQQGVEAARRANAALSQQRYSTVRQHGMASRIPQNAGPARRNQSPTRQATRSLLDSPPL</sequence>
<dbReference type="EMBL" id="GBHO01019536">
    <property type="protein sequence ID" value="JAG24068.1"/>
    <property type="molecule type" value="Transcribed_RNA"/>
</dbReference>
<gene>
    <name evidence="3" type="ORF">CM83_19236</name>
    <name evidence="2" type="ORF">CM83_19239</name>
</gene>
<reference evidence="2" key="1">
    <citation type="journal article" date="2014" name="PLoS ONE">
        <title>Transcriptome-Based Identification of ABC Transporters in the Western Tarnished Plant Bug Lygus hesperus.</title>
        <authorList>
            <person name="Hull J.J."/>
            <person name="Chaney K."/>
            <person name="Geib S.M."/>
            <person name="Fabrick J.A."/>
            <person name="Brent C.S."/>
            <person name="Walsh D."/>
            <person name="Lavine L.C."/>
        </authorList>
    </citation>
    <scope>NUCLEOTIDE SEQUENCE</scope>
</reference>
<feature type="compositionally biased region" description="Polar residues" evidence="1">
    <location>
        <begin position="95"/>
        <end position="107"/>
    </location>
</feature>
<name>A0A0A9XJG9_LYGHE</name>
<feature type="compositionally biased region" description="Polar residues" evidence="1">
    <location>
        <begin position="155"/>
        <end position="165"/>
    </location>
</feature>
<protein>
    <submittedName>
        <fullName evidence="2">Uncharacterized protein</fullName>
    </submittedName>
</protein>
<feature type="region of interest" description="Disordered" evidence="1">
    <location>
        <begin position="135"/>
        <end position="200"/>
    </location>
</feature>
<feature type="compositionally biased region" description="Polar residues" evidence="1">
    <location>
        <begin position="135"/>
        <end position="144"/>
    </location>
</feature>
<feature type="region of interest" description="Disordered" evidence="1">
    <location>
        <begin position="86"/>
        <end position="111"/>
    </location>
</feature>
<evidence type="ECO:0000313" key="2">
    <source>
        <dbReference type="EMBL" id="JAG17245.1"/>
    </source>
</evidence>
<evidence type="ECO:0000313" key="3">
    <source>
        <dbReference type="EMBL" id="JAG24068.1"/>
    </source>
</evidence>
<dbReference type="EMBL" id="GBHO01026359">
    <property type="protein sequence ID" value="JAG17245.1"/>
    <property type="molecule type" value="Transcribed_RNA"/>
</dbReference>
<feature type="region of interest" description="Disordered" evidence="1">
    <location>
        <begin position="54"/>
        <end position="73"/>
    </location>
</feature>